<reference evidence="3 4" key="1">
    <citation type="submission" date="2018-03" db="EMBL/GenBank/DDBJ databases">
        <title>Mesoflavibacter sp. HG37 and Mesoflavibacter sp. HG96 sp.nov., two marine bacteria isolated from seawater of Western Pacific Ocean.</title>
        <authorList>
            <person name="Cheng H."/>
            <person name="Wu Y.-H."/>
            <person name="Guo L.-L."/>
            <person name="Xu X.-W."/>
        </authorList>
    </citation>
    <scope>NUCLEOTIDE SEQUENCE [LARGE SCALE GENOMIC DNA]</scope>
    <source>
        <strain evidence="3 4">KCTC 32269</strain>
    </source>
</reference>
<feature type="domain" description="CAAX prenyl protease 2/Lysostaphin resistance protein A-like" evidence="2">
    <location>
        <begin position="136"/>
        <end position="234"/>
    </location>
</feature>
<feature type="transmembrane region" description="Helical" evidence="1">
    <location>
        <begin position="229"/>
        <end position="246"/>
    </location>
</feature>
<gene>
    <name evidence="3" type="ORF">C7H52_08795</name>
</gene>
<accession>A0A2T1N949</accession>
<keyword evidence="1" id="KW-0472">Membrane</keyword>
<evidence type="ECO:0000313" key="4">
    <source>
        <dbReference type="Proteomes" id="UP000238426"/>
    </source>
</evidence>
<evidence type="ECO:0000259" key="2">
    <source>
        <dbReference type="Pfam" id="PF02517"/>
    </source>
</evidence>
<dbReference type="RefSeq" id="WP_106463527.1">
    <property type="nucleotide sequence ID" value="NZ_PXOQ01000009.1"/>
</dbReference>
<dbReference type="GO" id="GO:0006508">
    <property type="term" value="P:proteolysis"/>
    <property type="evidence" value="ECO:0007669"/>
    <property type="project" value="UniProtKB-KW"/>
</dbReference>
<dbReference type="GO" id="GO:0080120">
    <property type="term" value="P:CAAX-box protein maturation"/>
    <property type="evidence" value="ECO:0007669"/>
    <property type="project" value="UniProtKB-ARBA"/>
</dbReference>
<feature type="transmembrane region" description="Helical" evidence="1">
    <location>
        <begin position="100"/>
        <end position="121"/>
    </location>
</feature>
<dbReference type="OrthoDB" id="2806188at2"/>
<evidence type="ECO:0000256" key="1">
    <source>
        <dbReference type="SAM" id="Phobius"/>
    </source>
</evidence>
<organism evidence="3 4">
    <name type="scientific">Aurantibacter aestuarii</name>
    <dbReference type="NCBI Taxonomy" id="1266046"/>
    <lineage>
        <taxon>Bacteria</taxon>
        <taxon>Pseudomonadati</taxon>
        <taxon>Bacteroidota</taxon>
        <taxon>Flavobacteriia</taxon>
        <taxon>Flavobacteriales</taxon>
        <taxon>Flavobacteriaceae</taxon>
        <taxon>Aurantibacter</taxon>
    </lineage>
</organism>
<sequence length="317" mass="36483">MNYIQQAYKGDNTWWKVWFTTLLTTGIFILNFVFYLFTTAEDLEEAYDLMKQMPTNISLIVNLLPFAVLLALLFLCVKFLHERSLLSLTTVRKKVDVKRILVSFSLIVVFTLVTFLISYSIDSSEIVFQFQPVKFLILFIISVLLFPFQIGFEEYVFRGYLMQQIGIFVKNKWMPLIITSVLFGLAHSANPEVAELGFVTMIFYIGTGLLLGIMTLMDDGLELALGFHLGNNLMAALLVTSDWSALQTDAVFRYTSEQATQTLMEILIPILVFYPVFLIILGKIYKWSNWKERLFGKVTKPLVLEEDIPLQDHTKEL</sequence>
<dbReference type="EMBL" id="PXOQ01000009">
    <property type="protein sequence ID" value="PSG88389.1"/>
    <property type="molecule type" value="Genomic_DNA"/>
</dbReference>
<comment type="caution">
    <text evidence="3">The sequence shown here is derived from an EMBL/GenBank/DDBJ whole genome shotgun (WGS) entry which is preliminary data.</text>
</comment>
<dbReference type="AlphaFoldDB" id="A0A2T1N949"/>
<keyword evidence="1" id="KW-1133">Transmembrane helix</keyword>
<dbReference type="PANTHER" id="PTHR39430">
    <property type="entry name" value="MEMBRANE-ASSOCIATED PROTEASE-RELATED"/>
    <property type="match status" value="1"/>
</dbReference>
<feature type="transmembrane region" description="Helical" evidence="1">
    <location>
        <begin position="17"/>
        <end position="37"/>
    </location>
</feature>
<feature type="transmembrane region" description="Helical" evidence="1">
    <location>
        <begin position="173"/>
        <end position="190"/>
    </location>
</feature>
<dbReference type="GO" id="GO:0008237">
    <property type="term" value="F:metallopeptidase activity"/>
    <property type="evidence" value="ECO:0007669"/>
    <property type="project" value="UniProtKB-KW"/>
</dbReference>
<dbReference type="PANTHER" id="PTHR39430:SF1">
    <property type="entry name" value="PROTEASE"/>
    <property type="match status" value="1"/>
</dbReference>
<proteinExistence type="predicted"/>
<dbReference type="GO" id="GO:0004175">
    <property type="term" value="F:endopeptidase activity"/>
    <property type="evidence" value="ECO:0007669"/>
    <property type="project" value="UniProtKB-ARBA"/>
</dbReference>
<feature type="transmembrane region" description="Helical" evidence="1">
    <location>
        <begin position="266"/>
        <end position="285"/>
    </location>
</feature>
<keyword evidence="3" id="KW-0378">Hydrolase</keyword>
<dbReference type="InterPro" id="IPR003675">
    <property type="entry name" value="Rce1/LyrA-like_dom"/>
</dbReference>
<name>A0A2T1N949_9FLAO</name>
<dbReference type="Pfam" id="PF02517">
    <property type="entry name" value="Rce1-like"/>
    <property type="match status" value="1"/>
</dbReference>
<keyword evidence="1" id="KW-0812">Transmembrane</keyword>
<feature type="transmembrane region" description="Helical" evidence="1">
    <location>
        <begin position="196"/>
        <end position="217"/>
    </location>
</feature>
<protein>
    <submittedName>
        <fullName evidence="3">CPBP family intramembrane metalloprotease domain-containing protein</fullName>
    </submittedName>
</protein>
<keyword evidence="3" id="KW-0482">Metalloprotease</keyword>
<keyword evidence="3" id="KW-0645">Protease</keyword>
<feature type="transmembrane region" description="Helical" evidence="1">
    <location>
        <begin position="133"/>
        <end position="152"/>
    </location>
</feature>
<keyword evidence="4" id="KW-1185">Reference proteome</keyword>
<dbReference type="Proteomes" id="UP000238426">
    <property type="component" value="Unassembled WGS sequence"/>
</dbReference>
<feature type="transmembrane region" description="Helical" evidence="1">
    <location>
        <begin position="57"/>
        <end position="80"/>
    </location>
</feature>
<evidence type="ECO:0000313" key="3">
    <source>
        <dbReference type="EMBL" id="PSG88389.1"/>
    </source>
</evidence>